<dbReference type="PANTHER" id="PTHR20898">
    <property type="entry name" value="DAEDALUS ON 3-RELATED-RELATED"/>
    <property type="match status" value="1"/>
</dbReference>
<dbReference type="InterPro" id="IPR010512">
    <property type="entry name" value="DUF1091"/>
</dbReference>
<proteinExistence type="predicted"/>
<feature type="chain" id="PRO_5006455085" description="MD-2-related lipid-recognition domain-containing protein" evidence="1">
    <location>
        <begin position="24"/>
        <end position="167"/>
    </location>
</feature>
<feature type="signal peptide" evidence="1">
    <location>
        <begin position="1"/>
        <end position="23"/>
    </location>
</feature>
<dbReference type="KEGG" id="der:6542575"/>
<sequence>MSDVKCLILQQIIVLYLVAEIASRFEFTNVKCTSFDKEFSDFEYCYLKSVNRSYKYLSVKCNMLKTPRFSGYRPLMYNGTVDFYRFLKNPSSSPFVNFWYGIAVNYSNLNHSCPYNHDLRLEKLPVDFVNYQLTEVLPFPEGDYLIESTWMANDIKEVHIKFYGSLF</sequence>
<protein>
    <recommendedName>
        <fullName evidence="4">MD-2-related lipid-recognition domain-containing protein</fullName>
    </recommendedName>
</protein>
<evidence type="ECO:0000313" key="3">
    <source>
        <dbReference type="Proteomes" id="UP000008711"/>
    </source>
</evidence>
<keyword evidence="1" id="KW-0732">Signal</keyword>
<keyword evidence="3" id="KW-1185">Reference proteome</keyword>
<name>B3N415_DROER</name>
<evidence type="ECO:0008006" key="4">
    <source>
        <dbReference type="Google" id="ProtNLM"/>
    </source>
</evidence>
<accession>B3N415</accession>
<dbReference type="AlphaFoldDB" id="B3N415"/>
<organism evidence="2 3">
    <name type="scientific">Drosophila erecta</name>
    <name type="common">Fruit fly</name>
    <dbReference type="NCBI Taxonomy" id="7220"/>
    <lineage>
        <taxon>Eukaryota</taxon>
        <taxon>Metazoa</taxon>
        <taxon>Ecdysozoa</taxon>
        <taxon>Arthropoda</taxon>
        <taxon>Hexapoda</taxon>
        <taxon>Insecta</taxon>
        <taxon>Pterygota</taxon>
        <taxon>Neoptera</taxon>
        <taxon>Endopterygota</taxon>
        <taxon>Diptera</taxon>
        <taxon>Brachycera</taxon>
        <taxon>Muscomorpha</taxon>
        <taxon>Ephydroidea</taxon>
        <taxon>Drosophilidae</taxon>
        <taxon>Drosophila</taxon>
        <taxon>Sophophora</taxon>
    </lineage>
</organism>
<dbReference type="OrthoDB" id="7840513at2759"/>
<evidence type="ECO:0000313" key="2">
    <source>
        <dbReference type="EMBL" id="EDV59909.2"/>
    </source>
</evidence>
<dbReference type="EMBL" id="CH954177">
    <property type="protein sequence ID" value="EDV59909.2"/>
    <property type="molecule type" value="Genomic_DNA"/>
</dbReference>
<dbReference type="Pfam" id="PF06477">
    <property type="entry name" value="DUF1091"/>
    <property type="match status" value="1"/>
</dbReference>
<dbReference type="HOGENOM" id="CLU_116900_0_0_1"/>
<reference evidence="2 3" key="2">
    <citation type="journal article" date="2008" name="Bioinformatics">
        <title>Assembly reconciliation.</title>
        <authorList>
            <person name="Zimin A.V."/>
            <person name="Smith D.R."/>
            <person name="Sutton G."/>
            <person name="Yorke J.A."/>
        </authorList>
    </citation>
    <scope>NUCLEOTIDE SEQUENCE [LARGE SCALE GENOMIC DNA]</scope>
    <source>
        <strain evidence="2 3">TSC#14021-0224.01</strain>
    </source>
</reference>
<dbReference type="Proteomes" id="UP000008711">
    <property type="component" value="Unassembled WGS sequence"/>
</dbReference>
<gene>
    <name evidence="2" type="primary">Dere\GG23151</name>
    <name evidence="2" type="synonym">dere_GLEANR_7989</name>
    <name evidence="2" type="synonym">GG23151</name>
    <name evidence="2" type="ORF">Dere_GG23151</name>
</gene>
<evidence type="ECO:0000256" key="1">
    <source>
        <dbReference type="SAM" id="SignalP"/>
    </source>
</evidence>
<dbReference type="PANTHER" id="PTHR20898:SF0">
    <property type="entry name" value="DAEDALUS ON 3-RELATED"/>
    <property type="match status" value="1"/>
</dbReference>
<reference evidence="2 3" key="1">
    <citation type="journal article" date="2007" name="Nature">
        <title>Evolution of genes and genomes on the Drosophila phylogeny.</title>
        <authorList>
            <consortium name="Drosophila 12 Genomes Consortium"/>
            <person name="Clark A.G."/>
            <person name="Eisen M.B."/>
            <person name="Smith D.R."/>
            <person name="Bergman C.M."/>
            <person name="Oliver B."/>
            <person name="Markow T.A."/>
            <person name="Kaufman T.C."/>
            <person name="Kellis M."/>
            <person name="Gelbart W."/>
            <person name="Iyer V.N."/>
            <person name="Pollard D.A."/>
            <person name="Sackton T.B."/>
            <person name="Larracuente A.M."/>
            <person name="Singh N.D."/>
            <person name="Abad J.P."/>
            <person name="Abt D.N."/>
            <person name="Adryan B."/>
            <person name="Aguade M."/>
            <person name="Akashi H."/>
            <person name="Anderson W.W."/>
            <person name="Aquadro C.F."/>
            <person name="Ardell D.H."/>
            <person name="Arguello R."/>
            <person name="Artieri C.G."/>
            <person name="Barbash D.A."/>
            <person name="Barker D."/>
            <person name="Barsanti P."/>
            <person name="Batterham P."/>
            <person name="Batzoglou S."/>
            <person name="Begun D."/>
            <person name="Bhutkar A."/>
            <person name="Blanco E."/>
            <person name="Bosak S.A."/>
            <person name="Bradley R.K."/>
            <person name="Brand A.D."/>
            <person name="Brent M.R."/>
            <person name="Brooks A.N."/>
            <person name="Brown R.H."/>
            <person name="Butlin R.K."/>
            <person name="Caggese C."/>
            <person name="Calvi B.R."/>
            <person name="Bernardo de Carvalho A."/>
            <person name="Caspi A."/>
            <person name="Castrezana S."/>
            <person name="Celniker S.E."/>
            <person name="Chang J.L."/>
            <person name="Chapple C."/>
            <person name="Chatterji S."/>
            <person name="Chinwalla A."/>
            <person name="Civetta A."/>
            <person name="Clifton S.W."/>
            <person name="Comeron J.M."/>
            <person name="Costello J.C."/>
            <person name="Coyne J.A."/>
            <person name="Daub J."/>
            <person name="David R.G."/>
            <person name="Delcher A.L."/>
            <person name="Delehaunty K."/>
            <person name="Do C.B."/>
            <person name="Ebling H."/>
            <person name="Edwards K."/>
            <person name="Eickbush T."/>
            <person name="Evans J.D."/>
            <person name="Filipski A."/>
            <person name="Findeiss S."/>
            <person name="Freyhult E."/>
            <person name="Fulton L."/>
            <person name="Fulton R."/>
            <person name="Garcia A.C."/>
            <person name="Gardiner A."/>
            <person name="Garfield D.A."/>
            <person name="Garvin B.E."/>
            <person name="Gibson G."/>
            <person name="Gilbert D."/>
            <person name="Gnerre S."/>
            <person name="Godfrey J."/>
            <person name="Good R."/>
            <person name="Gotea V."/>
            <person name="Gravely B."/>
            <person name="Greenberg A.J."/>
            <person name="Griffiths-Jones S."/>
            <person name="Gross S."/>
            <person name="Guigo R."/>
            <person name="Gustafson E.A."/>
            <person name="Haerty W."/>
            <person name="Hahn M.W."/>
            <person name="Halligan D.L."/>
            <person name="Halpern A.L."/>
            <person name="Halter G.M."/>
            <person name="Han M.V."/>
            <person name="Heger A."/>
            <person name="Hillier L."/>
            <person name="Hinrichs A.S."/>
            <person name="Holmes I."/>
            <person name="Hoskins R.A."/>
            <person name="Hubisz M.J."/>
            <person name="Hultmark D."/>
            <person name="Huntley M.A."/>
            <person name="Jaffe D.B."/>
            <person name="Jagadeeshan S."/>
            <person name="Jeck W.R."/>
            <person name="Johnson J."/>
            <person name="Jones C.D."/>
            <person name="Jordan W.C."/>
            <person name="Karpen G.H."/>
            <person name="Kataoka E."/>
            <person name="Keightley P.D."/>
            <person name="Kheradpour P."/>
            <person name="Kirkness E.F."/>
            <person name="Koerich L.B."/>
            <person name="Kristiansen K."/>
            <person name="Kudrna D."/>
            <person name="Kulathinal R.J."/>
            <person name="Kumar S."/>
            <person name="Kwok R."/>
            <person name="Lander E."/>
            <person name="Langley C.H."/>
            <person name="Lapoint R."/>
            <person name="Lazzaro B.P."/>
            <person name="Lee S.J."/>
            <person name="Levesque L."/>
            <person name="Li R."/>
            <person name="Lin C.F."/>
            <person name="Lin M.F."/>
            <person name="Lindblad-Toh K."/>
            <person name="Llopart A."/>
            <person name="Long M."/>
            <person name="Low L."/>
            <person name="Lozovsky E."/>
            <person name="Lu J."/>
            <person name="Luo M."/>
            <person name="Machado C.A."/>
            <person name="Makalowski W."/>
            <person name="Marzo M."/>
            <person name="Matsuda M."/>
            <person name="Matzkin L."/>
            <person name="McAllister B."/>
            <person name="McBride C.S."/>
            <person name="McKernan B."/>
            <person name="McKernan K."/>
            <person name="Mendez-Lago M."/>
            <person name="Minx P."/>
            <person name="Mollenhauer M.U."/>
            <person name="Montooth K."/>
            <person name="Mount S.M."/>
            <person name="Mu X."/>
            <person name="Myers E."/>
            <person name="Negre B."/>
            <person name="Newfeld S."/>
            <person name="Nielsen R."/>
            <person name="Noor M.A."/>
            <person name="O'Grady P."/>
            <person name="Pachter L."/>
            <person name="Papaceit M."/>
            <person name="Parisi M.J."/>
            <person name="Parisi M."/>
            <person name="Parts L."/>
            <person name="Pedersen J.S."/>
            <person name="Pesole G."/>
            <person name="Phillippy A.M."/>
            <person name="Ponting C.P."/>
            <person name="Pop M."/>
            <person name="Porcelli D."/>
            <person name="Powell J.R."/>
            <person name="Prohaska S."/>
            <person name="Pruitt K."/>
            <person name="Puig M."/>
            <person name="Quesneville H."/>
            <person name="Ram K.R."/>
            <person name="Rand D."/>
            <person name="Rasmussen M.D."/>
            <person name="Reed L.K."/>
            <person name="Reenan R."/>
            <person name="Reily A."/>
            <person name="Remington K.A."/>
            <person name="Rieger T.T."/>
            <person name="Ritchie M.G."/>
            <person name="Robin C."/>
            <person name="Rogers Y.H."/>
            <person name="Rohde C."/>
            <person name="Rozas J."/>
            <person name="Rubenfield M.J."/>
            <person name="Ruiz A."/>
            <person name="Russo S."/>
            <person name="Salzberg S.L."/>
            <person name="Sanchez-Gracia A."/>
            <person name="Saranga D.J."/>
            <person name="Sato H."/>
            <person name="Schaeffer S.W."/>
            <person name="Schatz M.C."/>
            <person name="Schlenke T."/>
            <person name="Schwartz R."/>
            <person name="Segarra C."/>
            <person name="Singh R.S."/>
            <person name="Sirot L."/>
            <person name="Sirota M."/>
            <person name="Sisneros N.B."/>
            <person name="Smith C.D."/>
            <person name="Smith T.F."/>
            <person name="Spieth J."/>
            <person name="Stage D.E."/>
            <person name="Stark A."/>
            <person name="Stephan W."/>
            <person name="Strausberg R.L."/>
            <person name="Strempel S."/>
            <person name="Sturgill D."/>
            <person name="Sutton G."/>
            <person name="Sutton G.G."/>
            <person name="Tao W."/>
            <person name="Teichmann S."/>
            <person name="Tobari Y.N."/>
            <person name="Tomimura Y."/>
            <person name="Tsolas J.M."/>
            <person name="Valente V.L."/>
            <person name="Venter E."/>
            <person name="Venter J.C."/>
            <person name="Vicario S."/>
            <person name="Vieira F.G."/>
            <person name="Vilella A.J."/>
            <person name="Villasante A."/>
            <person name="Walenz B."/>
            <person name="Wang J."/>
            <person name="Wasserman M."/>
            <person name="Watts T."/>
            <person name="Wilson D."/>
            <person name="Wilson R.K."/>
            <person name="Wing R.A."/>
            <person name="Wolfner M.F."/>
            <person name="Wong A."/>
            <person name="Wong G.K."/>
            <person name="Wu C.I."/>
            <person name="Wu G."/>
            <person name="Yamamoto D."/>
            <person name="Yang H.P."/>
            <person name="Yang S.P."/>
            <person name="Yorke J.A."/>
            <person name="Yoshida K."/>
            <person name="Zdobnov E."/>
            <person name="Zhang P."/>
            <person name="Zhang Y."/>
            <person name="Zimin A.V."/>
            <person name="Baldwin J."/>
            <person name="Abdouelleil A."/>
            <person name="Abdulkadir J."/>
            <person name="Abebe A."/>
            <person name="Abera B."/>
            <person name="Abreu J."/>
            <person name="Acer S.C."/>
            <person name="Aftuck L."/>
            <person name="Alexander A."/>
            <person name="An P."/>
            <person name="Anderson E."/>
            <person name="Anderson S."/>
            <person name="Arachi H."/>
            <person name="Azer M."/>
            <person name="Bachantsang P."/>
            <person name="Barry A."/>
            <person name="Bayul T."/>
            <person name="Berlin A."/>
            <person name="Bessette D."/>
            <person name="Bloom T."/>
            <person name="Blye J."/>
            <person name="Boguslavskiy L."/>
            <person name="Bonnet C."/>
            <person name="Boukhgalter B."/>
            <person name="Bourzgui I."/>
            <person name="Brown A."/>
            <person name="Cahill P."/>
            <person name="Channer S."/>
            <person name="Cheshatsang Y."/>
            <person name="Chuda L."/>
            <person name="Citroen M."/>
            <person name="Collymore A."/>
            <person name="Cooke P."/>
            <person name="Costello M."/>
            <person name="D'Aco K."/>
            <person name="Daza R."/>
            <person name="De Haan G."/>
            <person name="DeGray S."/>
            <person name="DeMaso C."/>
            <person name="Dhargay N."/>
            <person name="Dooley K."/>
            <person name="Dooley E."/>
            <person name="Doricent M."/>
            <person name="Dorje P."/>
            <person name="Dorjee K."/>
            <person name="Dupes A."/>
            <person name="Elong R."/>
            <person name="Falk J."/>
            <person name="Farina A."/>
            <person name="Faro S."/>
            <person name="Ferguson D."/>
            <person name="Fisher S."/>
            <person name="Foley C.D."/>
            <person name="Franke A."/>
            <person name="Friedrich D."/>
            <person name="Gadbois L."/>
            <person name="Gearin G."/>
            <person name="Gearin C.R."/>
            <person name="Giannoukos G."/>
            <person name="Goode T."/>
            <person name="Graham J."/>
            <person name="Grandbois E."/>
            <person name="Grewal S."/>
            <person name="Gyaltsen K."/>
            <person name="Hafez N."/>
            <person name="Hagos B."/>
            <person name="Hall J."/>
            <person name="Henson C."/>
            <person name="Hollinger A."/>
            <person name="Honan T."/>
            <person name="Huard M.D."/>
            <person name="Hughes L."/>
            <person name="Hurhula B."/>
            <person name="Husby M.E."/>
            <person name="Kamat A."/>
            <person name="Kanga B."/>
            <person name="Kashin S."/>
            <person name="Khazanovich D."/>
            <person name="Kisner P."/>
            <person name="Lance K."/>
            <person name="Lara M."/>
            <person name="Lee W."/>
            <person name="Lennon N."/>
            <person name="Letendre F."/>
            <person name="LeVine R."/>
            <person name="Lipovsky A."/>
            <person name="Liu X."/>
            <person name="Liu J."/>
            <person name="Liu S."/>
            <person name="Lokyitsang T."/>
            <person name="Lokyitsang Y."/>
            <person name="Lubonja R."/>
            <person name="Lui A."/>
            <person name="MacDonald P."/>
            <person name="Magnisalis V."/>
            <person name="Maru K."/>
            <person name="Matthews C."/>
            <person name="McCusker W."/>
            <person name="McDonough S."/>
            <person name="Mehta T."/>
            <person name="Meldrim J."/>
            <person name="Meneus L."/>
            <person name="Mihai O."/>
            <person name="Mihalev A."/>
            <person name="Mihova T."/>
            <person name="Mittelman R."/>
            <person name="Mlenga V."/>
            <person name="Montmayeur A."/>
            <person name="Mulrain L."/>
            <person name="Navidi A."/>
            <person name="Naylor J."/>
            <person name="Negash T."/>
            <person name="Nguyen T."/>
            <person name="Nguyen N."/>
            <person name="Nicol R."/>
            <person name="Norbu C."/>
            <person name="Norbu N."/>
            <person name="Novod N."/>
            <person name="O'Neill B."/>
            <person name="Osman S."/>
            <person name="Markiewicz E."/>
            <person name="Oyono O.L."/>
            <person name="Patti C."/>
            <person name="Phunkhang P."/>
            <person name="Pierre F."/>
            <person name="Priest M."/>
            <person name="Raghuraman S."/>
            <person name="Rege F."/>
            <person name="Reyes R."/>
            <person name="Rise C."/>
            <person name="Rogov P."/>
            <person name="Ross K."/>
            <person name="Ryan E."/>
            <person name="Settipalli S."/>
            <person name="Shea T."/>
            <person name="Sherpa N."/>
            <person name="Shi L."/>
            <person name="Shih D."/>
            <person name="Sparrow T."/>
            <person name="Spaulding J."/>
            <person name="Stalker J."/>
            <person name="Stange-Thomann N."/>
            <person name="Stavropoulos S."/>
            <person name="Stone C."/>
            <person name="Strader C."/>
            <person name="Tesfaye S."/>
            <person name="Thomson T."/>
            <person name="Thoulutsang Y."/>
            <person name="Thoulutsang D."/>
            <person name="Topham K."/>
            <person name="Topping I."/>
            <person name="Tsamla T."/>
            <person name="Vassiliev H."/>
            <person name="Vo A."/>
            <person name="Wangchuk T."/>
            <person name="Wangdi T."/>
            <person name="Weiand M."/>
            <person name="Wilkinson J."/>
            <person name="Wilson A."/>
            <person name="Yadav S."/>
            <person name="Young G."/>
            <person name="Yu Q."/>
            <person name="Zembek L."/>
            <person name="Zhong D."/>
            <person name="Zimmer A."/>
            <person name="Zwirko Z."/>
            <person name="Jaffe D.B."/>
            <person name="Alvarez P."/>
            <person name="Brockman W."/>
            <person name="Butler J."/>
            <person name="Chin C."/>
            <person name="Gnerre S."/>
            <person name="Grabherr M."/>
            <person name="Kleber M."/>
            <person name="Mauceli E."/>
            <person name="MacCallum I."/>
        </authorList>
    </citation>
    <scope>NUCLEOTIDE SEQUENCE [LARGE SCALE GENOMIC DNA]</scope>
    <source>
        <strain evidence="2 3">TSC#14021-0224.01</strain>
    </source>
</reference>
<dbReference type="SMART" id="SM00697">
    <property type="entry name" value="DM8"/>
    <property type="match status" value="1"/>
</dbReference>